<evidence type="ECO:0000313" key="1">
    <source>
        <dbReference type="EMBL" id="MPN24836.1"/>
    </source>
</evidence>
<protein>
    <submittedName>
        <fullName evidence="1">Uncharacterized protein</fullName>
    </submittedName>
</protein>
<dbReference type="AlphaFoldDB" id="A0A645GFA4"/>
<comment type="caution">
    <text evidence="1">The sequence shown here is derived from an EMBL/GenBank/DDBJ whole genome shotgun (WGS) entry which is preliminary data.</text>
</comment>
<organism evidence="1">
    <name type="scientific">bioreactor metagenome</name>
    <dbReference type="NCBI Taxonomy" id="1076179"/>
    <lineage>
        <taxon>unclassified sequences</taxon>
        <taxon>metagenomes</taxon>
        <taxon>ecological metagenomes</taxon>
    </lineage>
</organism>
<sequence>MIAVGVANPIAHGQATTKTAILFTSARVKADRPELATGAGTRNIQIKNVTRATPITTGTK</sequence>
<proteinExistence type="predicted"/>
<name>A0A645GFA4_9ZZZZ</name>
<reference evidence="1" key="1">
    <citation type="submission" date="2019-08" db="EMBL/GenBank/DDBJ databases">
        <authorList>
            <person name="Kucharzyk K."/>
            <person name="Murdoch R.W."/>
            <person name="Higgins S."/>
            <person name="Loffler F."/>
        </authorList>
    </citation>
    <scope>NUCLEOTIDE SEQUENCE</scope>
</reference>
<dbReference type="EMBL" id="VSSQ01073819">
    <property type="protein sequence ID" value="MPN24836.1"/>
    <property type="molecule type" value="Genomic_DNA"/>
</dbReference>
<accession>A0A645GFA4</accession>
<gene>
    <name evidence="1" type="ORF">SDC9_172241</name>
</gene>